<dbReference type="Pfam" id="PF00501">
    <property type="entry name" value="AMP-binding"/>
    <property type="match status" value="1"/>
</dbReference>
<dbReference type="CDD" id="cd17630">
    <property type="entry name" value="OSB_MenE-like"/>
    <property type="match status" value="1"/>
</dbReference>
<dbReference type="InterPro" id="IPR000873">
    <property type="entry name" value="AMP-dep_synth/lig_dom"/>
</dbReference>
<evidence type="ECO:0000259" key="2">
    <source>
        <dbReference type="Pfam" id="PF13193"/>
    </source>
</evidence>
<dbReference type="GO" id="GO:0031956">
    <property type="term" value="F:medium-chain fatty acid-CoA ligase activity"/>
    <property type="evidence" value="ECO:0007669"/>
    <property type="project" value="TreeGrafter"/>
</dbReference>
<evidence type="ECO:0000313" key="3">
    <source>
        <dbReference type="EMBL" id="QMV86211.1"/>
    </source>
</evidence>
<proteinExistence type="predicted"/>
<dbReference type="EMBL" id="CP059833">
    <property type="protein sequence ID" value="QMV86211.1"/>
    <property type="molecule type" value="Genomic_DNA"/>
</dbReference>
<keyword evidence="3" id="KW-0436">Ligase</keyword>
<sequence>MVIKEVLTHPLHLTAVQSLSLDPLIVPAHNPIAILDDLERAISGQCSLLPLPEKDRARQATLRASQRVGEPIADTALVMATSGSTGTPKGAMLSPLNLVSSADATHQALGGPGQWHLALPAHHIAGIQVLVRSLIAGIEPTHQDVSAGFNLDAFSTAASELASTGDRSYTSLVPNQLLKAMETLQGIEALRLFDAILVGGAPATRETLRAARELGINVVTTYGSSETAGGCVYNGKPLPGARVRTVGERIHLGGPMIASGYRNAPDHEAFAEPGWFATSDSGVLTEGVLRVTGRLDNVIITGGLKIHPEVVEEALLNVPGVTGACVVGVSDERLGQKIVAAYTGKATPGDVIEGLDELQRWQLPKQLLHLDELPLTGPGKVDRMKVTKLLTERK</sequence>
<feature type="domain" description="AMP-binding enzyme C-terminal" evidence="2">
    <location>
        <begin position="311"/>
        <end position="380"/>
    </location>
</feature>
<reference evidence="3 4" key="1">
    <citation type="submission" date="2020-07" db="EMBL/GenBank/DDBJ databases">
        <title>non toxigenic Corynebacterium sp. nov from a clinical source.</title>
        <authorList>
            <person name="Bernier A.-M."/>
            <person name="Bernard K."/>
        </authorList>
    </citation>
    <scope>NUCLEOTIDE SEQUENCE [LARGE SCALE GENOMIC DNA]</scope>
    <source>
        <strain evidence="4">NML 93-0612</strain>
    </source>
</reference>
<dbReference type="NCBIfam" id="NF005877">
    <property type="entry name" value="PRK07824.1"/>
    <property type="match status" value="1"/>
</dbReference>
<dbReference type="InterPro" id="IPR042099">
    <property type="entry name" value="ANL_N_sf"/>
</dbReference>
<dbReference type="AlphaFoldDB" id="A0A7G5FHX0"/>
<dbReference type="PROSITE" id="PS00455">
    <property type="entry name" value="AMP_BINDING"/>
    <property type="match status" value="1"/>
</dbReference>
<dbReference type="PANTHER" id="PTHR43201:SF32">
    <property type="entry name" value="2-SUCCINYLBENZOATE--COA LIGASE, CHLOROPLASTIC_PEROXISOMAL"/>
    <property type="match status" value="1"/>
</dbReference>
<dbReference type="Gene3D" id="3.30.300.30">
    <property type="match status" value="1"/>
</dbReference>
<name>A0A7G5FHX0_9CORY</name>
<protein>
    <submittedName>
        <fullName evidence="3">O-succinylbenzoate--CoA ligase</fullName>
        <ecNumber evidence="3">6.2.1.26</ecNumber>
    </submittedName>
</protein>
<dbReference type="SUPFAM" id="SSF56801">
    <property type="entry name" value="Acetyl-CoA synthetase-like"/>
    <property type="match status" value="1"/>
</dbReference>
<dbReference type="Pfam" id="PF13193">
    <property type="entry name" value="AMP-binding_C"/>
    <property type="match status" value="1"/>
</dbReference>
<dbReference type="PANTHER" id="PTHR43201">
    <property type="entry name" value="ACYL-COA SYNTHETASE"/>
    <property type="match status" value="1"/>
</dbReference>
<accession>A0A7G5FHX0</accession>
<keyword evidence="4" id="KW-1185">Reference proteome</keyword>
<evidence type="ECO:0000259" key="1">
    <source>
        <dbReference type="Pfam" id="PF00501"/>
    </source>
</evidence>
<feature type="domain" description="AMP-dependent synthetase/ligase" evidence="1">
    <location>
        <begin position="66"/>
        <end position="247"/>
    </location>
</feature>
<dbReference type="InterPro" id="IPR045851">
    <property type="entry name" value="AMP-bd_C_sf"/>
</dbReference>
<dbReference type="Gene3D" id="3.40.50.12780">
    <property type="entry name" value="N-terminal domain of ligase-like"/>
    <property type="match status" value="1"/>
</dbReference>
<dbReference type="EC" id="6.2.1.26" evidence="3"/>
<dbReference type="InterPro" id="IPR020845">
    <property type="entry name" value="AMP-binding_CS"/>
</dbReference>
<dbReference type="GO" id="GO:0008756">
    <property type="term" value="F:o-succinylbenzoate-CoA ligase activity"/>
    <property type="evidence" value="ECO:0007669"/>
    <property type="project" value="UniProtKB-EC"/>
</dbReference>
<gene>
    <name evidence="3" type="ORF">HW450_05750</name>
</gene>
<dbReference type="InterPro" id="IPR025110">
    <property type="entry name" value="AMP-bd_C"/>
</dbReference>
<dbReference type="GO" id="GO:0006631">
    <property type="term" value="P:fatty acid metabolic process"/>
    <property type="evidence" value="ECO:0007669"/>
    <property type="project" value="TreeGrafter"/>
</dbReference>
<evidence type="ECO:0000313" key="4">
    <source>
        <dbReference type="Proteomes" id="UP000515570"/>
    </source>
</evidence>
<dbReference type="Proteomes" id="UP000515570">
    <property type="component" value="Chromosome"/>
</dbReference>
<organism evidence="3 4">
    <name type="scientific">Corynebacterium hindlerae</name>
    <dbReference type="NCBI Taxonomy" id="699041"/>
    <lineage>
        <taxon>Bacteria</taxon>
        <taxon>Bacillati</taxon>
        <taxon>Actinomycetota</taxon>
        <taxon>Actinomycetes</taxon>
        <taxon>Mycobacteriales</taxon>
        <taxon>Corynebacteriaceae</taxon>
        <taxon>Corynebacterium</taxon>
    </lineage>
</organism>